<dbReference type="EMBL" id="CP075566">
    <property type="protein sequence ID" value="QVW21890.1"/>
    <property type="molecule type" value="Genomic_DNA"/>
</dbReference>
<dbReference type="InterPro" id="IPR032033">
    <property type="entry name" value="Cytochrome_P460"/>
</dbReference>
<feature type="signal peptide" evidence="1">
    <location>
        <begin position="1"/>
        <end position="27"/>
    </location>
</feature>
<proteinExistence type="predicted"/>
<protein>
    <submittedName>
        <fullName evidence="3">Cytochrome P460 family protein</fullName>
    </submittedName>
</protein>
<feature type="chain" id="PRO_5045541270" evidence="1">
    <location>
        <begin position="28"/>
        <end position="180"/>
    </location>
</feature>
<dbReference type="CDD" id="cd20753">
    <property type="entry name" value="cyt_P460_Mc-like"/>
    <property type="match status" value="1"/>
</dbReference>
<gene>
    <name evidence="3" type="ORF">KJF94_18585</name>
</gene>
<organism evidence="3 4">
    <name type="scientific">Pseudomonas hormoni</name>
    <dbReference type="NCBI Taxonomy" id="3093767"/>
    <lineage>
        <taxon>Bacteria</taxon>
        <taxon>Pseudomonadati</taxon>
        <taxon>Pseudomonadota</taxon>
        <taxon>Gammaproteobacteria</taxon>
        <taxon>Pseudomonadales</taxon>
        <taxon>Pseudomonadaceae</taxon>
        <taxon>Pseudomonas</taxon>
    </lineage>
</organism>
<feature type="domain" description="Cytochrome P460" evidence="2">
    <location>
        <begin position="46"/>
        <end position="176"/>
    </location>
</feature>
<accession>A0ABX8ESM9</accession>
<reference evidence="3 4" key="1">
    <citation type="submission" date="2021-05" db="EMBL/GenBank/DDBJ databases">
        <title>Complete genome of the cytokinin-producing biocontrol strain Pseudomonas fluorescens G20-18.</title>
        <authorList>
            <person name="Nielsen T.K."/>
            <person name="Mekureyaw M.F."/>
            <person name="Hansen L.H."/>
            <person name="Nicolaisen M.H."/>
            <person name="Roitsch T.G."/>
            <person name="Hennessy R.C."/>
        </authorList>
    </citation>
    <scope>NUCLEOTIDE SEQUENCE [LARGE SCALE GENOMIC DNA]</scope>
    <source>
        <strain evidence="3 4">G20-18</strain>
    </source>
</reference>
<dbReference type="Proteomes" id="UP000681155">
    <property type="component" value="Chromosome"/>
</dbReference>
<dbReference type="InterPro" id="IPR038142">
    <property type="entry name" value="Cytochrome_P460_sp"/>
</dbReference>
<evidence type="ECO:0000313" key="3">
    <source>
        <dbReference type="EMBL" id="QVW21890.1"/>
    </source>
</evidence>
<evidence type="ECO:0000256" key="1">
    <source>
        <dbReference type="SAM" id="SignalP"/>
    </source>
</evidence>
<sequence>MTWKIVVLPATAGIIGVLLGLSIVAHADSTPGADAEGSPVFGVKLPEGYRNWQFVSIAHEEGEKPDIRVILGNDIAMKAYREGTLPFPDGTIIARLAYKYESSPQNNAVFGRDQSFVAGEPTNVQIEVKDSKRYASTGGWGYGQFENGKPNPSEKIVNSCFACHTKLPTATDLIFTKYSQ</sequence>
<evidence type="ECO:0000313" key="4">
    <source>
        <dbReference type="Proteomes" id="UP000681155"/>
    </source>
</evidence>
<evidence type="ECO:0000259" key="2">
    <source>
        <dbReference type="Pfam" id="PF16694"/>
    </source>
</evidence>
<keyword evidence="1" id="KW-0732">Signal</keyword>
<name>A0ABX8ESM9_9PSED</name>
<dbReference type="RefSeq" id="WP_214377740.1">
    <property type="nucleotide sequence ID" value="NZ_CP075566.1"/>
</dbReference>
<dbReference type="Gene3D" id="3.50.70.20">
    <property type="entry name" value="Cytochrome P460"/>
    <property type="match status" value="1"/>
</dbReference>
<keyword evidence="4" id="KW-1185">Reference proteome</keyword>
<dbReference type="Pfam" id="PF16694">
    <property type="entry name" value="Cytochrome_P460"/>
    <property type="match status" value="1"/>
</dbReference>